<dbReference type="AlphaFoldDB" id="A0ABD3S3F2"/>
<dbReference type="Proteomes" id="UP001634393">
    <property type="component" value="Unassembled WGS sequence"/>
</dbReference>
<sequence length="419" mass="45612">MDSCNSGSLQSSSGGDEEFDSRAAAAAAADSFSAFLNTQQPHNAGPISNPSPPLFDPLLSNYFQLQQNPNMPWPRPTTLRSDPNQNPMLYQQTFLPSFQSQPPAVGPDNNVNNNSNLTDVPPAPQNQNQAAARNPKKRSRASRRAPTTVLTTDTTNFRAMVQEFTGIPAPPFNNSSLFPRNRLDLFGNITRSTSFDAAGTPPYLRRPLPQKVQSPPPPPQPPFLGSSLNATSASSNINNNNNNTVATNSVSSTPSSVSISNADFSNYQIPITQNSNVFNFPNPFITSLLQNNSKFPFSNSSHHHVSSFGNIPLNDNHLNEFGLGHHENRVNPTLPNLISSDQIAPRNNNNANANANEGGERDGEAQIRSGNENNYNFLRNIMSDGKIMNFEGDDQKRQESNTRGDQAGTVESWICSSSD</sequence>
<dbReference type="InterPro" id="IPR039609">
    <property type="entry name" value="VQ_15/22"/>
</dbReference>
<feature type="compositionally biased region" description="Basic residues" evidence="1">
    <location>
        <begin position="134"/>
        <end position="143"/>
    </location>
</feature>
<reference evidence="3 4" key="1">
    <citation type="submission" date="2024-12" db="EMBL/GenBank/DDBJ databases">
        <title>The unique morphological basis and parallel evolutionary history of personate flowers in Penstemon.</title>
        <authorList>
            <person name="Depatie T.H."/>
            <person name="Wessinger C.A."/>
        </authorList>
    </citation>
    <scope>NUCLEOTIDE SEQUENCE [LARGE SCALE GENOMIC DNA]</scope>
    <source>
        <strain evidence="3">WTNN_2</strain>
        <tissue evidence="3">Leaf</tissue>
    </source>
</reference>
<feature type="compositionally biased region" description="Basic and acidic residues" evidence="1">
    <location>
        <begin position="393"/>
        <end position="402"/>
    </location>
</feature>
<feature type="compositionally biased region" description="Polar residues" evidence="1">
    <location>
        <begin position="78"/>
        <end position="102"/>
    </location>
</feature>
<feature type="compositionally biased region" description="Low complexity" evidence="1">
    <location>
        <begin position="223"/>
        <end position="256"/>
    </location>
</feature>
<feature type="region of interest" description="Disordered" evidence="1">
    <location>
        <begin position="194"/>
        <end position="256"/>
    </location>
</feature>
<feature type="compositionally biased region" description="Low complexity" evidence="1">
    <location>
        <begin position="347"/>
        <end position="356"/>
    </location>
</feature>
<feature type="region of interest" description="Disordered" evidence="1">
    <location>
        <begin position="1"/>
        <end position="27"/>
    </location>
</feature>
<feature type="region of interest" description="Disordered" evidence="1">
    <location>
        <begin position="391"/>
        <end position="419"/>
    </location>
</feature>
<feature type="region of interest" description="Disordered" evidence="1">
    <location>
        <begin position="334"/>
        <end position="368"/>
    </location>
</feature>
<organism evidence="3 4">
    <name type="scientific">Penstemon smallii</name>
    <dbReference type="NCBI Taxonomy" id="265156"/>
    <lineage>
        <taxon>Eukaryota</taxon>
        <taxon>Viridiplantae</taxon>
        <taxon>Streptophyta</taxon>
        <taxon>Embryophyta</taxon>
        <taxon>Tracheophyta</taxon>
        <taxon>Spermatophyta</taxon>
        <taxon>Magnoliopsida</taxon>
        <taxon>eudicotyledons</taxon>
        <taxon>Gunneridae</taxon>
        <taxon>Pentapetalae</taxon>
        <taxon>asterids</taxon>
        <taxon>lamiids</taxon>
        <taxon>Lamiales</taxon>
        <taxon>Plantaginaceae</taxon>
        <taxon>Cheloneae</taxon>
        <taxon>Penstemon</taxon>
    </lineage>
</organism>
<evidence type="ECO:0000313" key="4">
    <source>
        <dbReference type="Proteomes" id="UP001634393"/>
    </source>
</evidence>
<evidence type="ECO:0000313" key="3">
    <source>
        <dbReference type="EMBL" id="KAL3818917.1"/>
    </source>
</evidence>
<feature type="compositionally biased region" description="Low complexity" evidence="1">
    <location>
        <begin position="1"/>
        <end position="14"/>
    </location>
</feature>
<proteinExistence type="predicted"/>
<feature type="compositionally biased region" description="Polar residues" evidence="1">
    <location>
        <begin position="36"/>
        <end position="48"/>
    </location>
</feature>
<dbReference type="EMBL" id="JBJXBP010000007">
    <property type="protein sequence ID" value="KAL3818917.1"/>
    <property type="molecule type" value="Genomic_DNA"/>
</dbReference>
<dbReference type="PANTHER" id="PTHR33179:SF10">
    <property type="entry name" value="OS02G0753700 PROTEIN"/>
    <property type="match status" value="1"/>
</dbReference>
<name>A0ABD3S3F2_9LAMI</name>
<evidence type="ECO:0000256" key="1">
    <source>
        <dbReference type="SAM" id="MobiDB-lite"/>
    </source>
</evidence>
<accession>A0ABD3S3F2</accession>
<feature type="domain" description="VQ" evidence="2">
    <location>
        <begin position="144"/>
        <end position="171"/>
    </location>
</feature>
<evidence type="ECO:0000259" key="2">
    <source>
        <dbReference type="Pfam" id="PF05678"/>
    </source>
</evidence>
<feature type="region of interest" description="Disordered" evidence="1">
    <location>
        <begin position="66"/>
        <end position="152"/>
    </location>
</feature>
<feature type="compositionally biased region" description="Polar residues" evidence="1">
    <location>
        <begin position="334"/>
        <end position="346"/>
    </location>
</feature>
<gene>
    <name evidence="3" type="ORF">ACJIZ3_004822</name>
</gene>
<dbReference type="PANTHER" id="PTHR33179">
    <property type="entry name" value="VQ MOTIF-CONTAINING PROTEIN"/>
    <property type="match status" value="1"/>
</dbReference>
<dbReference type="Pfam" id="PF05678">
    <property type="entry name" value="VQ"/>
    <property type="match status" value="1"/>
</dbReference>
<protein>
    <recommendedName>
        <fullName evidence="2">VQ domain-containing protein</fullName>
    </recommendedName>
</protein>
<keyword evidence="4" id="KW-1185">Reference proteome</keyword>
<dbReference type="InterPro" id="IPR008889">
    <property type="entry name" value="VQ"/>
</dbReference>
<comment type="caution">
    <text evidence="3">The sequence shown here is derived from an EMBL/GenBank/DDBJ whole genome shotgun (WGS) entry which is preliminary data.</text>
</comment>
<feature type="region of interest" description="Disordered" evidence="1">
    <location>
        <begin position="36"/>
        <end position="55"/>
    </location>
</feature>